<gene>
    <name evidence="2" type="ORF">METZ01_LOCUS449113</name>
</gene>
<sequence length="107" mass="12033">MPYSVDDAFRDEALGHLRKLTGDQASGFREQQLEVIHRLVEERQRVLLVERTGWGKSAGYFIATRMLRDRGAGPTLLISPLLALMRNQIEAAVPMGVRAVTINSENR</sequence>
<feature type="domain" description="DEAD/DEAH-box helicase" evidence="1">
    <location>
        <begin position="30"/>
        <end position="94"/>
    </location>
</feature>
<proteinExistence type="predicted"/>
<accession>A0A382ZLZ7</accession>
<dbReference type="Pfam" id="PF00270">
    <property type="entry name" value="DEAD"/>
    <property type="match status" value="1"/>
</dbReference>
<dbReference type="AlphaFoldDB" id="A0A382ZLZ7"/>
<dbReference type="EMBL" id="UINC01184846">
    <property type="protein sequence ID" value="SVD96259.1"/>
    <property type="molecule type" value="Genomic_DNA"/>
</dbReference>
<dbReference type="SUPFAM" id="SSF52540">
    <property type="entry name" value="P-loop containing nucleoside triphosphate hydrolases"/>
    <property type="match status" value="1"/>
</dbReference>
<dbReference type="Gene3D" id="3.40.50.300">
    <property type="entry name" value="P-loop containing nucleotide triphosphate hydrolases"/>
    <property type="match status" value="1"/>
</dbReference>
<organism evidence="2">
    <name type="scientific">marine metagenome</name>
    <dbReference type="NCBI Taxonomy" id="408172"/>
    <lineage>
        <taxon>unclassified sequences</taxon>
        <taxon>metagenomes</taxon>
        <taxon>ecological metagenomes</taxon>
    </lineage>
</organism>
<evidence type="ECO:0000313" key="2">
    <source>
        <dbReference type="EMBL" id="SVD96259.1"/>
    </source>
</evidence>
<evidence type="ECO:0000259" key="1">
    <source>
        <dbReference type="Pfam" id="PF00270"/>
    </source>
</evidence>
<feature type="non-terminal residue" evidence="2">
    <location>
        <position position="107"/>
    </location>
</feature>
<name>A0A382ZLZ7_9ZZZZ</name>
<dbReference type="InterPro" id="IPR011545">
    <property type="entry name" value="DEAD/DEAH_box_helicase_dom"/>
</dbReference>
<dbReference type="InterPro" id="IPR027417">
    <property type="entry name" value="P-loop_NTPase"/>
</dbReference>
<dbReference type="GO" id="GO:0003676">
    <property type="term" value="F:nucleic acid binding"/>
    <property type="evidence" value="ECO:0007669"/>
    <property type="project" value="InterPro"/>
</dbReference>
<dbReference type="GO" id="GO:0005524">
    <property type="term" value="F:ATP binding"/>
    <property type="evidence" value="ECO:0007669"/>
    <property type="project" value="InterPro"/>
</dbReference>
<protein>
    <recommendedName>
        <fullName evidence="1">DEAD/DEAH-box helicase domain-containing protein</fullName>
    </recommendedName>
</protein>
<reference evidence="2" key="1">
    <citation type="submission" date="2018-05" db="EMBL/GenBank/DDBJ databases">
        <authorList>
            <person name="Lanie J.A."/>
            <person name="Ng W.-L."/>
            <person name="Kazmierczak K.M."/>
            <person name="Andrzejewski T.M."/>
            <person name="Davidsen T.M."/>
            <person name="Wayne K.J."/>
            <person name="Tettelin H."/>
            <person name="Glass J.I."/>
            <person name="Rusch D."/>
            <person name="Podicherti R."/>
            <person name="Tsui H.-C.T."/>
            <person name="Winkler M.E."/>
        </authorList>
    </citation>
    <scope>NUCLEOTIDE SEQUENCE</scope>
</reference>